<dbReference type="AlphaFoldDB" id="A0A4D8Q9M4"/>
<dbReference type="InterPro" id="IPR009744">
    <property type="entry name" value="VirC1"/>
</dbReference>
<dbReference type="CDD" id="cd02042">
    <property type="entry name" value="ParAB_family"/>
    <property type="match status" value="1"/>
</dbReference>
<gene>
    <name evidence="1" type="ORF">D3867_28935</name>
</gene>
<organism evidence="1 2">
    <name type="scientific">Azospirillum brasilense</name>
    <dbReference type="NCBI Taxonomy" id="192"/>
    <lineage>
        <taxon>Bacteria</taxon>
        <taxon>Pseudomonadati</taxon>
        <taxon>Pseudomonadota</taxon>
        <taxon>Alphaproteobacteria</taxon>
        <taxon>Rhodospirillales</taxon>
        <taxon>Azospirillaceae</taxon>
        <taxon>Azospirillum</taxon>
    </lineage>
</organism>
<sequence length="217" mass="22451">MIAALVNLTPGVGRTTLAVNLAGELALQGKRVALLDVDGVSGARDWAGMRRCNELPALFDTVTITSVQLRCGLWGLGTSFDHVVIDTPARSPAAVRAALLAAETVLVPTLPDREAVGRCAATMQLVVEALAVEPALAAALVLTRAPEGMLVEPGTEAGVLGLRLPVSAAVVRQRLAFATSRNTGLLVPELEMAGRAETDVRDLVSEVFGLGSVPVTG</sequence>
<protein>
    <submittedName>
        <fullName evidence="1">Chromosome partitioning protein</fullName>
    </submittedName>
</protein>
<geneLocation type="plasmid" evidence="1">
    <name>p2</name>
</geneLocation>
<reference evidence="1 2" key="1">
    <citation type="submission" date="2018-09" db="EMBL/GenBank/DDBJ databases">
        <title>Whole genome based analysis of evolution and adaptive divergence in Indian and Brazilian strains of Azospirillum brasilense.</title>
        <authorList>
            <person name="Singh C."/>
            <person name="Tripathi A.K."/>
        </authorList>
    </citation>
    <scope>NUCLEOTIDE SEQUENCE [LARGE SCALE GENOMIC DNA]</scope>
    <source>
        <strain evidence="1 2">MTCC4036</strain>
        <plasmid evidence="1 2">p2</plasmid>
    </source>
</reference>
<dbReference type="Proteomes" id="UP000298596">
    <property type="component" value="Plasmid p2"/>
</dbReference>
<dbReference type="PANTHER" id="PTHR13696:SF96">
    <property type="entry name" value="COBQ_COBB_MIND_PARA NUCLEOTIDE BINDING DOMAIN-CONTAINING PROTEIN"/>
    <property type="match status" value="1"/>
</dbReference>
<dbReference type="PIRSF" id="PIRSF009320">
    <property type="entry name" value="Nuc_binding_HP_1000"/>
    <property type="match status" value="1"/>
</dbReference>
<evidence type="ECO:0000313" key="1">
    <source>
        <dbReference type="EMBL" id="QCO05893.1"/>
    </source>
</evidence>
<accession>A0A4D8Q9M4</accession>
<dbReference type="InterPro" id="IPR027417">
    <property type="entry name" value="P-loop_NTPase"/>
</dbReference>
<dbReference type="InterPro" id="IPR050678">
    <property type="entry name" value="DNA_Partitioning_ATPase"/>
</dbReference>
<dbReference type="Pfam" id="PF07015">
    <property type="entry name" value="VirC1"/>
    <property type="match status" value="1"/>
</dbReference>
<dbReference type="EMBL" id="CP032332">
    <property type="protein sequence ID" value="QCO05893.1"/>
    <property type="molecule type" value="Genomic_DNA"/>
</dbReference>
<dbReference type="Gene3D" id="3.40.50.300">
    <property type="entry name" value="P-loop containing nucleotide triphosphate hydrolases"/>
    <property type="match status" value="1"/>
</dbReference>
<name>A0A4D8Q9M4_AZOBR</name>
<dbReference type="PANTHER" id="PTHR13696">
    <property type="entry name" value="P-LOOP CONTAINING NUCLEOSIDE TRIPHOSPHATE HYDROLASE"/>
    <property type="match status" value="1"/>
</dbReference>
<evidence type="ECO:0000313" key="2">
    <source>
        <dbReference type="Proteomes" id="UP000298596"/>
    </source>
</evidence>
<dbReference type="SUPFAM" id="SSF52540">
    <property type="entry name" value="P-loop containing nucleoside triphosphate hydrolases"/>
    <property type="match status" value="1"/>
</dbReference>
<keyword evidence="1" id="KW-0614">Plasmid</keyword>
<proteinExistence type="predicted"/>